<evidence type="ECO:0000256" key="1">
    <source>
        <dbReference type="SAM" id="MobiDB-lite"/>
    </source>
</evidence>
<accession>A0A5N6RP35</accession>
<sequence>MNDTNNTRKRQRKDDGDGDSTDADKQPDKKKDLKGILTSLLLFEEQEKRDQEELDRASEEEKQLFESGHKNKTKAMVESVSSMKARDAIAHNILHHGIGGTRFV</sequence>
<feature type="region of interest" description="Disordered" evidence="1">
    <location>
        <begin position="44"/>
        <end position="79"/>
    </location>
</feature>
<keyword evidence="3" id="KW-1185">Reference proteome</keyword>
<proteinExistence type="predicted"/>
<feature type="compositionally biased region" description="Basic and acidic residues" evidence="1">
    <location>
        <begin position="22"/>
        <end position="32"/>
    </location>
</feature>
<evidence type="ECO:0000313" key="2">
    <source>
        <dbReference type="EMBL" id="KAE8100049.1"/>
    </source>
</evidence>
<organism evidence="2 3">
    <name type="scientific">Carpinus fangiana</name>
    <dbReference type="NCBI Taxonomy" id="176857"/>
    <lineage>
        <taxon>Eukaryota</taxon>
        <taxon>Viridiplantae</taxon>
        <taxon>Streptophyta</taxon>
        <taxon>Embryophyta</taxon>
        <taxon>Tracheophyta</taxon>
        <taxon>Spermatophyta</taxon>
        <taxon>Magnoliopsida</taxon>
        <taxon>eudicotyledons</taxon>
        <taxon>Gunneridae</taxon>
        <taxon>Pentapetalae</taxon>
        <taxon>rosids</taxon>
        <taxon>fabids</taxon>
        <taxon>Fagales</taxon>
        <taxon>Betulaceae</taxon>
        <taxon>Carpinus</taxon>
    </lineage>
</organism>
<feature type="region of interest" description="Disordered" evidence="1">
    <location>
        <begin position="1"/>
        <end position="32"/>
    </location>
</feature>
<dbReference type="EMBL" id="CM017327">
    <property type="protein sequence ID" value="KAE8100049.1"/>
    <property type="molecule type" value="Genomic_DNA"/>
</dbReference>
<dbReference type="Proteomes" id="UP000327013">
    <property type="component" value="Chromosome 7"/>
</dbReference>
<dbReference type="OrthoDB" id="1688867at2759"/>
<evidence type="ECO:0000313" key="3">
    <source>
        <dbReference type="Proteomes" id="UP000327013"/>
    </source>
</evidence>
<feature type="compositionally biased region" description="Basic and acidic residues" evidence="1">
    <location>
        <begin position="45"/>
        <end position="69"/>
    </location>
</feature>
<dbReference type="AlphaFoldDB" id="A0A5N6RP35"/>
<protein>
    <submittedName>
        <fullName evidence="2">Uncharacterized protein</fullName>
    </submittedName>
</protein>
<gene>
    <name evidence="2" type="ORF">FH972_017982</name>
</gene>
<name>A0A5N6RP35_9ROSI</name>
<reference evidence="2 3" key="1">
    <citation type="submission" date="2019-06" db="EMBL/GenBank/DDBJ databases">
        <title>A chromosomal-level reference genome of Carpinus fangiana (Coryloideae, Betulaceae).</title>
        <authorList>
            <person name="Yang X."/>
            <person name="Wang Z."/>
            <person name="Zhang L."/>
            <person name="Hao G."/>
            <person name="Liu J."/>
            <person name="Yang Y."/>
        </authorList>
    </citation>
    <scope>NUCLEOTIDE SEQUENCE [LARGE SCALE GENOMIC DNA]</scope>
    <source>
        <strain evidence="2">Cfa_2016G</strain>
        <tissue evidence="2">Leaf</tissue>
    </source>
</reference>